<organism evidence="1 2">
    <name type="scientific">Parelaphostrongylus tenuis</name>
    <name type="common">Meningeal worm</name>
    <dbReference type="NCBI Taxonomy" id="148309"/>
    <lineage>
        <taxon>Eukaryota</taxon>
        <taxon>Metazoa</taxon>
        <taxon>Ecdysozoa</taxon>
        <taxon>Nematoda</taxon>
        <taxon>Chromadorea</taxon>
        <taxon>Rhabditida</taxon>
        <taxon>Rhabditina</taxon>
        <taxon>Rhabditomorpha</taxon>
        <taxon>Strongyloidea</taxon>
        <taxon>Metastrongylidae</taxon>
        <taxon>Parelaphostrongylus</taxon>
    </lineage>
</organism>
<dbReference type="Proteomes" id="UP001196413">
    <property type="component" value="Unassembled WGS sequence"/>
</dbReference>
<name>A0AAD5MH93_PARTN</name>
<evidence type="ECO:0000313" key="1">
    <source>
        <dbReference type="EMBL" id="KAJ1356738.1"/>
    </source>
</evidence>
<proteinExistence type="predicted"/>
<evidence type="ECO:0000313" key="2">
    <source>
        <dbReference type="Proteomes" id="UP001196413"/>
    </source>
</evidence>
<accession>A0AAD5MH93</accession>
<dbReference type="AlphaFoldDB" id="A0AAD5MH93"/>
<sequence length="117" mass="13767">MIGREFANGKRNDEAVQLAIDICPKTCGYCCLTPAYNCRNKDRCQMSEGIRDATKLRPQYRFTNHASTEELFQQHRHLSYMPCLLSNMPHQYYENIPKIAVLRKKNIENFLLKILRK</sequence>
<comment type="caution">
    <text evidence="1">The sequence shown here is derived from an EMBL/GenBank/DDBJ whole genome shotgun (WGS) entry which is preliminary data.</text>
</comment>
<gene>
    <name evidence="1" type="ORF">KIN20_014488</name>
</gene>
<reference evidence="1" key="1">
    <citation type="submission" date="2021-06" db="EMBL/GenBank/DDBJ databases">
        <title>Parelaphostrongylus tenuis whole genome reference sequence.</title>
        <authorList>
            <person name="Garwood T.J."/>
            <person name="Larsen P.A."/>
            <person name="Fountain-Jones N.M."/>
            <person name="Garbe J.R."/>
            <person name="Macchietto M.G."/>
            <person name="Kania S.A."/>
            <person name="Gerhold R.W."/>
            <person name="Richards J.E."/>
            <person name="Wolf T.M."/>
        </authorList>
    </citation>
    <scope>NUCLEOTIDE SEQUENCE</scope>
    <source>
        <strain evidence="1">MNPRO001-30</strain>
        <tissue evidence="1">Meninges</tissue>
    </source>
</reference>
<protein>
    <submittedName>
        <fullName evidence="1">Uncharacterized protein</fullName>
    </submittedName>
</protein>
<keyword evidence="2" id="KW-1185">Reference proteome</keyword>
<dbReference type="EMBL" id="JAHQIW010002869">
    <property type="protein sequence ID" value="KAJ1356738.1"/>
    <property type="molecule type" value="Genomic_DNA"/>
</dbReference>